<gene>
    <name evidence="3" type="ORF">CB5_LOCUS5151</name>
</gene>
<name>A0A6V7NTJ9_ANACO</name>
<dbReference type="Gene3D" id="3.40.50.1820">
    <property type="entry name" value="alpha/beta hydrolase"/>
    <property type="match status" value="1"/>
</dbReference>
<dbReference type="AlphaFoldDB" id="A0A6V7NTJ9"/>
<sequence>MAKNLQGPITWSKFDSPFSITLDTSSSIRPRAIALLLQSLSKTRFDRNFLPQNFSYGFRRGDVPRLCVILLVLITLFAFSGGREIKIKQSDDNHIYNHTLARTLVEYASAVYITDLTALYTWTCSRCNDRIKGFRMIELIVDVQNCLQAFVGFSHDLNSIIVAFRGTQKSSIRNWIEDLYWKQLDLHYPGMPEAMVHCGFYSAYHNTTLRPEIINAVQSAMKLHGDVRIIVTGHSMGGALAAFCALDLTVNYGIQDIQVMTFGQPRVGNAAFASYFHKKVPQAVRVTNGNDIVPHLPPYYSYFPEKTYHHFPREVWLHEVGIGSLSHLVEEICDGSGRTTLVAGLYTVTVYQTISIILALSYVLMPGVHASL</sequence>
<dbReference type="GO" id="GO:0006629">
    <property type="term" value="P:lipid metabolic process"/>
    <property type="evidence" value="ECO:0007669"/>
    <property type="project" value="InterPro"/>
</dbReference>
<keyword evidence="1" id="KW-0812">Transmembrane</keyword>
<evidence type="ECO:0000256" key="1">
    <source>
        <dbReference type="SAM" id="Phobius"/>
    </source>
</evidence>
<keyword evidence="1" id="KW-0472">Membrane</keyword>
<dbReference type="Pfam" id="PF01764">
    <property type="entry name" value="Lipase_3"/>
    <property type="match status" value="1"/>
</dbReference>
<proteinExistence type="predicted"/>
<accession>A0A6V7NTJ9</accession>
<feature type="transmembrane region" description="Helical" evidence="1">
    <location>
        <begin position="63"/>
        <end position="80"/>
    </location>
</feature>
<evidence type="ECO:0000259" key="2">
    <source>
        <dbReference type="Pfam" id="PF01764"/>
    </source>
</evidence>
<keyword evidence="1" id="KW-1133">Transmembrane helix</keyword>
<feature type="transmembrane region" description="Helical" evidence="1">
    <location>
        <begin position="345"/>
        <end position="365"/>
    </location>
</feature>
<organism evidence="3">
    <name type="scientific">Ananas comosus var. bracteatus</name>
    <name type="common">red pineapple</name>
    <dbReference type="NCBI Taxonomy" id="296719"/>
    <lineage>
        <taxon>Eukaryota</taxon>
        <taxon>Viridiplantae</taxon>
        <taxon>Streptophyta</taxon>
        <taxon>Embryophyta</taxon>
        <taxon>Tracheophyta</taxon>
        <taxon>Spermatophyta</taxon>
        <taxon>Magnoliopsida</taxon>
        <taxon>Liliopsida</taxon>
        <taxon>Poales</taxon>
        <taxon>Bromeliaceae</taxon>
        <taxon>Bromelioideae</taxon>
        <taxon>Ananas</taxon>
    </lineage>
</organism>
<protein>
    <recommendedName>
        <fullName evidence="2">Fungal lipase-type domain-containing protein</fullName>
    </recommendedName>
</protein>
<evidence type="ECO:0000313" key="3">
    <source>
        <dbReference type="EMBL" id="CAD1821940.1"/>
    </source>
</evidence>
<dbReference type="EMBL" id="LR862142">
    <property type="protein sequence ID" value="CAD1821940.1"/>
    <property type="molecule type" value="Genomic_DNA"/>
</dbReference>
<feature type="domain" description="Fungal lipase-type" evidence="2">
    <location>
        <begin position="161"/>
        <end position="299"/>
    </location>
</feature>
<reference evidence="3" key="1">
    <citation type="submission" date="2020-07" db="EMBL/GenBank/DDBJ databases">
        <authorList>
            <person name="Lin J."/>
        </authorList>
    </citation>
    <scope>NUCLEOTIDE SEQUENCE</scope>
</reference>
<dbReference type="InterPro" id="IPR029058">
    <property type="entry name" value="AB_hydrolase_fold"/>
</dbReference>
<dbReference type="CDD" id="cd00519">
    <property type="entry name" value="Lipase_3"/>
    <property type="match status" value="1"/>
</dbReference>
<dbReference type="InterPro" id="IPR051218">
    <property type="entry name" value="Sec_MonoDiacylglyc_Lipase"/>
</dbReference>
<dbReference type="InterPro" id="IPR002921">
    <property type="entry name" value="Fungal_lipase-type"/>
</dbReference>
<dbReference type="PANTHER" id="PTHR45856">
    <property type="entry name" value="ALPHA/BETA-HYDROLASES SUPERFAMILY PROTEIN"/>
    <property type="match status" value="1"/>
</dbReference>
<dbReference type="SUPFAM" id="SSF53474">
    <property type="entry name" value="alpha/beta-Hydrolases"/>
    <property type="match status" value="1"/>
</dbReference>
<dbReference type="PANTHER" id="PTHR45856:SF11">
    <property type="entry name" value="FUNGAL LIPASE-LIKE DOMAIN-CONTAINING PROTEIN"/>
    <property type="match status" value="1"/>
</dbReference>